<dbReference type="GO" id="GO:0003676">
    <property type="term" value="F:nucleic acid binding"/>
    <property type="evidence" value="ECO:0007669"/>
    <property type="project" value="InterPro"/>
</dbReference>
<evidence type="ECO:0008006" key="3">
    <source>
        <dbReference type="Google" id="ProtNLM"/>
    </source>
</evidence>
<dbReference type="InterPro" id="IPR036397">
    <property type="entry name" value="RNaseH_sf"/>
</dbReference>
<dbReference type="SUPFAM" id="SSF53098">
    <property type="entry name" value="Ribonuclease H-like"/>
    <property type="match status" value="1"/>
</dbReference>
<dbReference type="EMBL" id="CP073910">
    <property type="protein sequence ID" value="QUT04094.1"/>
    <property type="molecule type" value="Genomic_DNA"/>
</dbReference>
<dbReference type="AlphaFoldDB" id="A0A975K391"/>
<dbReference type="KEGG" id="spph:KFK14_13150"/>
<reference evidence="1" key="1">
    <citation type="submission" date="2021-04" db="EMBL/GenBank/DDBJ databases">
        <title>Isolation of p-tert-butylphenol degrading bacteria Sphingobium phenoxybenzoativorans Tas13 from active sludge.</title>
        <authorList>
            <person name="Li Y."/>
        </authorList>
    </citation>
    <scope>NUCLEOTIDE SEQUENCE</scope>
    <source>
        <strain evidence="1">Tas13</strain>
    </source>
</reference>
<gene>
    <name evidence="1" type="ORF">KFK14_13150</name>
</gene>
<protein>
    <recommendedName>
        <fullName evidence="3">Exonuclease domain-containing protein</fullName>
    </recommendedName>
</protein>
<sequence length="165" mass="18430">MDRIAIVDFEASCLPEDGESYPIEVALVQVGGPAKSWLIRPAQKWQYWDWSDEAEKLHGISRELLIRKGLPAQQVLTELAQAAQGCRVFADSDLDAYWLETLAEACRRPPPFPILYLGELFQEMRTTTGAIERAEAIATVRLPQQHIACKDARRLALAVELLAAA</sequence>
<evidence type="ECO:0000313" key="1">
    <source>
        <dbReference type="EMBL" id="QUT04094.1"/>
    </source>
</evidence>
<dbReference type="Proteomes" id="UP000681425">
    <property type="component" value="Chromosome"/>
</dbReference>
<dbReference type="InterPro" id="IPR012337">
    <property type="entry name" value="RNaseH-like_sf"/>
</dbReference>
<name>A0A975K391_9SPHN</name>
<keyword evidence="2" id="KW-1185">Reference proteome</keyword>
<proteinExistence type="predicted"/>
<organism evidence="1 2">
    <name type="scientific">Sphingobium phenoxybenzoativorans</name>
    <dbReference type="NCBI Taxonomy" id="1592790"/>
    <lineage>
        <taxon>Bacteria</taxon>
        <taxon>Pseudomonadati</taxon>
        <taxon>Pseudomonadota</taxon>
        <taxon>Alphaproteobacteria</taxon>
        <taxon>Sphingomonadales</taxon>
        <taxon>Sphingomonadaceae</taxon>
        <taxon>Sphingobium</taxon>
    </lineage>
</organism>
<evidence type="ECO:0000313" key="2">
    <source>
        <dbReference type="Proteomes" id="UP000681425"/>
    </source>
</evidence>
<dbReference type="RefSeq" id="WP_212607988.1">
    <property type="nucleotide sequence ID" value="NZ_CP073910.1"/>
</dbReference>
<dbReference type="Gene3D" id="3.30.420.10">
    <property type="entry name" value="Ribonuclease H-like superfamily/Ribonuclease H"/>
    <property type="match status" value="1"/>
</dbReference>
<accession>A0A975K391</accession>